<feature type="signal peptide" evidence="1">
    <location>
        <begin position="1"/>
        <end position="20"/>
    </location>
</feature>
<feature type="chain" id="PRO_5004282090" evidence="1">
    <location>
        <begin position="21"/>
        <end position="111"/>
    </location>
</feature>
<keyword evidence="1" id="KW-0732">Signal</keyword>
<reference evidence="2" key="1">
    <citation type="submission" date="2003-06" db="EMBL/GenBank/DDBJ databases">
        <authorList>
            <person name="Chen M.-S."/>
            <person name="Fellers J.P."/>
        </authorList>
    </citation>
    <scope>NUCLEOTIDE SEQUENCE</scope>
</reference>
<evidence type="ECO:0000256" key="1">
    <source>
        <dbReference type="SAM" id="SignalP"/>
    </source>
</evidence>
<dbReference type="EMBL" id="AY318798">
    <property type="protein sequence ID" value="AAQ88258.1"/>
    <property type="molecule type" value="mRNA"/>
</dbReference>
<reference evidence="2" key="2">
    <citation type="journal article" date="2004" name="Insect Mol. Biol.">
        <title>A group of related cDNAs encoding secreted proteins from Hessian fly [Mayetiola destructor (Say)] salivary glands.</title>
        <authorList>
            <person name="Chen M.S."/>
            <person name="Fellers J.P."/>
            <person name="Stuart J.J."/>
            <person name="Reese J.C."/>
            <person name="Liu X."/>
        </authorList>
    </citation>
    <scope>NUCLEOTIDE SEQUENCE</scope>
</reference>
<proteinExistence type="evidence at transcript level"/>
<sequence>MKYSLAFLFVASTAFLMASAAPKRAAQQSGEGSHVEGLRQDLANINLESSAPRTEAQLRNELRLAQHALDVLGRRVPDLNLSQHEKLADAEQLRKAKERVERASAALNRAR</sequence>
<organism evidence="2">
    <name type="scientific">Mayetiola destructor</name>
    <name type="common">Hessian fly</name>
    <dbReference type="NCBI Taxonomy" id="39758"/>
    <lineage>
        <taxon>Eukaryota</taxon>
        <taxon>Metazoa</taxon>
        <taxon>Ecdysozoa</taxon>
        <taxon>Arthropoda</taxon>
        <taxon>Hexapoda</taxon>
        <taxon>Insecta</taxon>
        <taxon>Pterygota</taxon>
        <taxon>Neoptera</taxon>
        <taxon>Endopterygota</taxon>
        <taxon>Diptera</taxon>
        <taxon>Nematocera</taxon>
        <taxon>Sciaroidea</taxon>
        <taxon>Cecidomyiidae</taxon>
        <taxon>Mayetiola</taxon>
    </lineage>
</organism>
<protein>
    <submittedName>
        <fullName evidence="2">Salivary secreted protein</fullName>
    </submittedName>
</protein>
<evidence type="ECO:0000313" key="2">
    <source>
        <dbReference type="EMBL" id="AAQ88258.1"/>
    </source>
</evidence>
<accession>Q6W004</accession>
<name>Q6W004_MAYDE</name>
<dbReference type="AlphaFoldDB" id="Q6W004"/>